<evidence type="ECO:0000313" key="3">
    <source>
        <dbReference type="EMBL" id="KKR71009.1"/>
    </source>
</evidence>
<feature type="domain" description="Glycosyltransferase subfamily 4-like N-terminal" evidence="2">
    <location>
        <begin position="23"/>
        <end position="168"/>
    </location>
</feature>
<reference evidence="3 4" key="1">
    <citation type="journal article" date="2015" name="Nature">
        <title>rRNA introns, odd ribosomes, and small enigmatic genomes across a large radiation of phyla.</title>
        <authorList>
            <person name="Brown C.T."/>
            <person name="Hug L.A."/>
            <person name="Thomas B.C."/>
            <person name="Sharon I."/>
            <person name="Castelle C.J."/>
            <person name="Singh A."/>
            <person name="Wilkins M.J."/>
            <person name="Williams K.H."/>
            <person name="Banfield J.F."/>
        </authorList>
    </citation>
    <scope>NUCLEOTIDE SEQUENCE [LARGE SCALE GENOMIC DNA]</scope>
</reference>
<sequence>MRILIVSLLKRKVAPAITASRPRIIYELTSGLVKRGHDVTILGTGDSDVSGAKLVPVIPKSFIDMPPSENPFYAETAFLVQLAKKIKEIGDEFEIIHNHTYPEFINLLVSEQIKTPMVTTVHGQATEEFDNTLSLFPNTTLISLSKAHRRLFKKTKFEKIVYNGVDTNLYSFSKQKREYLLWLGRLSKAKNKDGSFMDPKGIKWAIELARQTGEKLLLSGNVEDMEFYNKDVKPFLNDKIKWIGPVSSEQALTREEVISLMQGAKAFLMTINWEEPFGLVMIESMSCGTPVIGFNRGSVPEVIVDGKTGFIVDPNEGVEGLRKALIKLTSINFKNCREHVVNNFSLEKMVENYEKVYSEILNKNRN</sequence>
<evidence type="ECO:0000259" key="1">
    <source>
        <dbReference type="Pfam" id="PF00534"/>
    </source>
</evidence>
<dbReference type="Pfam" id="PF00534">
    <property type="entry name" value="Glycos_transf_1"/>
    <property type="match status" value="1"/>
</dbReference>
<dbReference type="CDD" id="cd03802">
    <property type="entry name" value="GT4_AviGT4-like"/>
    <property type="match status" value="1"/>
</dbReference>
<dbReference type="Proteomes" id="UP000034664">
    <property type="component" value="Unassembled WGS sequence"/>
</dbReference>
<comment type="caution">
    <text evidence="3">The sequence shown here is derived from an EMBL/GenBank/DDBJ whole genome shotgun (WGS) entry which is preliminary data.</text>
</comment>
<dbReference type="PANTHER" id="PTHR12526">
    <property type="entry name" value="GLYCOSYLTRANSFERASE"/>
    <property type="match status" value="1"/>
</dbReference>
<accession>A0A0G0T1U0</accession>
<dbReference type="SUPFAM" id="SSF53756">
    <property type="entry name" value="UDP-Glycosyltransferase/glycogen phosphorylase"/>
    <property type="match status" value="1"/>
</dbReference>
<dbReference type="AlphaFoldDB" id="A0A0G0T1U0"/>
<organism evidence="3 4">
    <name type="scientific">Candidatus Roizmanbacteria bacterium GW2011_GWB1_40_7</name>
    <dbReference type="NCBI Taxonomy" id="1618482"/>
    <lineage>
        <taxon>Bacteria</taxon>
        <taxon>Candidatus Roizmaniibacteriota</taxon>
    </lineage>
</organism>
<dbReference type="Gene3D" id="3.40.50.2000">
    <property type="entry name" value="Glycogen Phosphorylase B"/>
    <property type="match status" value="2"/>
</dbReference>
<dbReference type="EMBL" id="LBZM01000038">
    <property type="protein sequence ID" value="KKR71009.1"/>
    <property type="molecule type" value="Genomic_DNA"/>
</dbReference>
<dbReference type="Pfam" id="PF13439">
    <property type="entry name" value="Glyco_transf_4"/>
    <property type="match status" value="1"/>
</dbReference>
<dbReference type="InterPro" id="IPR001296">
    <property type="entry name" value="Glyco_trans_1"/>
</dbReference>
<gene>
    <name evidence="3" type="ORF">UU14_C0038G0005</name>
</gene>
<name>A0A0G0T1U0_9BACT</name>
<keyword evidence="3" id="KW-0808">Transferase</keyword>
<protein>
    <submittedName>
        <fullName evidence="3">Glycosyl transferase group 1</fullName>
    </submittedName>
</protein>
<proteinExistence type="predicted"/>
<dbReference type="GO" id="GO:0016757">
    <property type="term" value="F:glycosyltransferase activity"/>
    <property type="evidence" value="ECO:0007669"/>
    <property type="project" value="InterPro"/>
</dbReference>
<feature type="domain" description="Glycosyl transferase family 1" evidence="1">
    <location>
        <begin position="174"/>
        <end position="332"/>
    </location>
</feature>
<evidence type="ECO:0000259" key="2">
    <source>
        <dbReference type="Pfam" id="PF13439"/>
    </source>
</evidence>
<evidence type="ECO:0000313" key="4">
    <source>
        <dbReference type="Proteomes" id="UP000034664"/>
    </source>
</evidence>
<dbReference type="InterPro" id="IPR028098">
    <property type="entry name" value="Glyco_trans_4-like_N"/>
</dbReference>
<dbReference type="PANTHER" id="PTHR12526:SF595">
    <property type="entry name" value="BLL5217 PROTEIN"/>
    <property type="match status" value="1"/>
</dbReference>